<accession>A0AAV7G3E6</accession>
<proteinExistence type="predicted"/>
<keyword evidence="2" id="KW-1185">Reference proteome</keyword>
<sequence length="256" mass="29640">MVSTITSYSLIVFRKKFYFPNDLIIRAPQNLDQVYFPPSRCLTIYEISLRVGLQFFLPSELIDISTTCGVSISQFSYRAMSIVIGLIVFFRDHGEVLTPEFFSHMGRFTCDIQSHRSKSWDSEFFFVKNNWNLIKKWGKLKELPVLLHIGEEDILGDLKILDVKNLLYEICYLSKYIEDDYLFKVGCSCGEDLCNYKPSTILHRRHPLSSYNAHLCVEEVDLALAIPLFHLSSYNRGISLSWIGGILYQAPLPFFM</sequence>
<comment type="caution">
    <text evidence="1">The sequence shown here is derived from an EMBL/GenBank/DDBJ whole genome shotgun (WGS) entry which is preliminary data.</text>
</comment>
<dbReference type="EMBL" id="JAGFBR010000018">
    <property type="protein sequence ID" value="KAH0450866.1"/>
    <property type="molecule type" value="Genomic_DNA"/>
</dbReference>
<reference evidence="1 2" key="1">
    <citation type="journal article" date="2021" name="Hortic Res">
        <title>Chromosome-scale assembly of the Dendrobium chrysotoxum genome enhances the understanding of orchid evolution.</title>
        <authorList>
            <person name="Zhang Y."/>
            <person name="Zhang G.Q."/>
            <person name="Zhang D."/>
            <person name="Liu X.D."/>
            <person name="Xu X.Y."/>
            <person name="Sun W.H."/>
            <person name="Yu X."/>
            <person name="Zhu X."/>
            <person name="Wang Z.W."/>
            <person name="Zhao X."/>
            <person name="Zhong W.Y."/>
            <person name="Chen H."/>
            <person name="Yin W.L."/>
            <person name="Huang T."/>
            <person name="Niu S.C."/>
            <person name="Liu Z.J."/>
        </authorList>
    </citation>
    <scope>NUCLEOTIDE SEQUENCE [LARGE SCALE GENOMIC DNA]</scope>
    <source>
        <strain evidence="1">Lindl</strain>
    </source>
</reference>
<dbReference type="AlphaFoldDB" id="A0AAV7G3E6"/>
<organism evidence="1 2">
    <name type="scientific">Dendrobium chrysotoxum</name>
    <name type="common">Orchid</name>
    <dbReference type="NCBI Taxonomy" id="161865"/>
    <lineage>
        <taxon>Eukaryota</taxon>
        <taxon>Viridiplantae</taxon>
        <taxon>Streptophyta</taxon>
        <taxon>Embryophyta</taxon>
        <taxon>Tracheophyta</taxon>
        <taxon>Spermatophyta</taxon>
        <taxon>Magnoliopsida</taxon>
        <taxon>Liliopsida</taxon>
        <taxon>Asparagales</taxon>
        <taxon>Orchidaceae</taxon>
        <taxon>Epidendroideae</taxon>
        <taxon>Malaxideae</taxon>
        <taxon>Dendrobiinae</taxon>
        <taxon>Dendrobium</taxon>
    </lineage>
</organism>
<evidence type="ECO:0000313" key="1">
    <source>
        <dbReference type="EMBL" id="KAH0450866.1"/>
    </source>
</evidence>
<dbReference type="Proteomes" id="UP000775213">
    <property type="component" value="Unassembled WGS sequence"/>
</dbReference>
<name>A0AAV7G3E6_DENCH</name>
<evidence type="ECO:0000313" key="2">
    <source>
        <dbReference type="Proteomes" id="UP000775213"/>
    </source>
</evidence>
<protein>
    <submittedName>
        <fullName evidence="1">Uncharacterized protein</fullName>
    </submittedName>
</protein>
<gene>
    <name evidence="1" type="ORF">IEQ34_021558</name>
</gene>